<dbReference type="AlphaFoldDB" id="A0AAV0AUC2"/>
<reference evidence="1" key="1">
    <citation type="submission" date="2022-06" db="EMBL/GenBank/DDBJ databases">
        <authorList>
            <consortium name="SYNGENTA / RWTH Aachen University"/>
        </authorList>
    </citation>
    <scope>NUCLEOTIDE SEQUENCE</scope>
</reference>
<proteinExistence type="predicted"/>
<dbReference type="Proteomes" id="UP001153365">
    <property type="component" value="Unassembled WGS sequence"/>
</dbReference>
<sequence length="247" mass="28185">MPPDWIFTNVKNPPDIGPQPLTHSNSPPVELGDFTLMSDKWKDCTNGFNEVLQYKTPCEHCSKRGHVCCQATVGRSKKCEGCRVLKITCKLDLPQVFLEGRKFWCNPRIKAYAYEHPIPEVPTRIQIQQREAGCDVVEDVDKMSPRAHIRHVQQAQIVQKTVQIEVRKEVEEFRANKLLQMPSTSQSIYPQLPQISSSGIEDSLCWSFGNPPNTKEDFNQDKQVALRNLLNQHRSDGECVKKLVNMA</sequence>
<accession>A0AAV0AUC2</accession>
<protein>
    <recommendedName>
        <fullName evidence="3">Zn(2)-C6 fungal-type domain-containing protein</fullName>
    </recommendedName>
</protein>
<dbReference type="EMBL" id="CALTRL010001277">
    <property type="protein sequence ID" value="CAH7671876.1"/>
    <property type="molecule type" value="Genomic_DNA"/>
</dbReference>
<comment type="caution">
    <text evidence="1">The sequence shown here is derived from an EMBL/GenBank/DDBJ whole genome shotgun (WGS) entry which is preliminary data.</text>
</comment>
<gene>
    <name evidence="1" type="ORF">PPACK8108_LOCUS6712</name>
</gene>
<evidence type="ECO:0000313" key="2">
    <source>
        <dbReference type="Proteomes" id="UP001153365"/>
    </source>
</evidence>
<name>A0AAV0AUC2_PHAPC</name>
<organism evidence="1 2">
    <name type="scientific">Phakopsora pachyrhizi</name>
    <name type="common">Asian soybean rust disease fungus</name>
    <dbReference type="NCBI Taxonomy" id="170000"/>
    <lineage>
        <taxon>Eukaryota</taxon>
        <taxon>Fungi</taxon>
        <taxon>Dikarya</taxon>
        <taxon>Basidiomycota</taxon>
        <taxon>Pucciniomycotina</taxon>
        <taxon>Pucciniomycetes</taxon>
        <taxon>Pucciniales</taxon>
        <taxon>Phakopsoraceae</taxon>
        <taxon>Phakopsora</taxon>
    </lineage>
</organism>
<evidence type="ECO:0008006" key="3">
    <source>
        <dbReference type="Google" id="ProtNLM"/>
    </source>
</evidence>
<keyword evidence="2" id="KW-1185">Reference proteome</keyword>
<evidence type="ECO:0000313" key="1">
    <source>
        <dbReference type="EMBL" id="CAH7671876.1"/>
    </source>
</evidence>